<dbReference type="OrthoDB" id="7191982at2"/>
<accession>A0A562T2S2</accession>
<name>A0A562T2S2_CHIJA</name>
<dbReference type="RefSeq" id="WP_145712533.1">
    <property type="nucleotide sequence ID" value="NZ_BAAAFY010000001.1"/>
</dbReference>
<feature type="domain" description="Phosphatidylinositol-specific phospholipase C X" evidence="7">
    <location>
        <begin position="68"/>
        <end position="208"/>
    </location>
</feature>
<evidence type="ECO:0000256" key="6">
    <source>
        <dbReference type="SAM" id="SignalP"/>
    </source>
</evidence>
<feature type="chain" id="PRO_5021982821" description="1-phosphatidylinositol phosphodiesterase" evidence="6">
    <location>
        <begin position="22"/>
        <end position="348"/>
    </location>
</feature>
<feature type="signal peptide" evidence="6">
    <location>
        <begin position="1"/>
        <end position="21"/>
    </location>
</feature>
<organism evidence="8 9">
    <name type="scientific">Chitinophaga japonensis</name>
    <name type="common">Flexibacter japonensis</name>
    <dbReference type="NCBI Taxonomy" id="104662"/>
    <lineage>
        <taxon>Bacteria</taxon>
        <taxon>Pseudomonadati</taxon>
        <taxon>Bacteroidota</taxon>
        <taxon>Chitinophagia</taxon>
        <taxon>Chitinophagales</taxon>
        <taxon>Chitinophagaceae</taxon>
        <taxon>Chitinophaga</taxon>
    </lineage>
</organism>
<evidence type="ECO:0000313" key="9">
    <source>
        <dbReference type="Proteomes" id="UP000316778"/>
    </source>
</evidence>
<dbReference type="GO" id="GO:0004436">
    <property type="term" value="F:phosphatidylinositol diacylglycerol-lyase activity"/>
    <property type="evidence" value="ECO:0007669"/>
    <property type="project" value="UniProtKB-EC"/>
</dbReference>
<evidence type="ECO:0000256" key="2">
    <source>
        <dbReference type="ARBA" id="ARBA00012581"/>
    </source>
</evidence>
<dbReference type="Proteomes" id="UP000316778">
    <property type="component" value="Unassembled WGS sequence"/>
</dbReference>
<dbReference type="PANTHER" id="PTHR13593">
    <property type="match status" value="1"/>
</dbReference>
<dbReference type="PROSITE" id="PS50007">
    <property type="entry name" value="PIPLC_X_DOMAIN"/>
    <property type="match status" value="1"/>
</dbReference>
<evidence type="ECO:0000259" key="7">
    <source>
        <dbReference type="SMART" id="SM00148"/>
    </source>
</evidence>
<dbReference type="GO" id="GO:0008081">
    <property type="term" value="F:phosphoric diester hydrolase activity"/>
    <property type="evidence" value="ECO:0007669"/>
    <property type="project" value="InterPro"/>
</dbReference>
<dbReference type="AlphaFoldDB" id="A0A562T2S2"/>
<dbReference type="SUPFAM" id="SSF51695">
    <property type="entry name" value="PLC-like phosphodiesterases"/>
    <property type="match status" value="1"/>
</dbReference>
<keyword evidence="9" id="KW-1185">Reference proteome</keyword>
<dbReference type="PANTHER" id="PTHR13593:SF113">
    <property type="entry name" value="SI:DKEY-266F7.9"/>
    <property type="match status" value="1"/>
</dbReference>
<dbReference type="InterPro" id="IPR000909">
    <property type="entry name" value="PLipase_C_PInositol-sp_X_dom"/>
</dbReference>
<evidence type="ECO:0000313" key="8">
    <source>
        <dbReference type="EMBL" id="TWI87929.1"/>
    </source>
</evidence>
<dbReference type="EC" id="4.6.1.13" evidence="2"/>
<reference evidence="8 9" key="1">
    <citation type="journal article" date="2013" name="Stand. Genomic Sci.">
        <title>Genomic Encyclopedia of Type Strains, Phase I: The one thousand microbial genomes (KMG-I) project.</title>
        <authorList>
            <person name="Kyrpides N.C."/>
            <person name="Woyke T."/>
            <person name="Eisen J.A."/>
            <person name="Garrity G."/>
            <person name="Lilburn T.G."/>
            <person name="Beck B.J."/>
            <person name="Whitman W.B."/>
            <person name="Hugenholtz P."/>
            <person name="Klenk H.P."/>
        </authorList>
    </citation>
    <scope>NUCLEOTIDE SEQUENCE [LARGE SCALE GENOMIC DNA]</scope>
    <source>
        <strain evidence="8 9">DSM 13484</strain>
    </source>
</reference>
<evidence type="ECO:0000256" key="3">
    <source>
        <dbReference type="ARBA" id="ARBA00019758"/>
    </source>
</evidence>
<gene>
    <name evidence="8" type="ORF">LX66_2003</name>
</gene>
<dbReference type="Pfam" id="PF00388">
    <property type="entry name" value="PI-PLC-X"/>
    <property type="match status" value="1"/>
</dbReference>
<dbReference type="EMBL" id="VLLG01000003">
    <property type="protein sequence ID" value="TWI87929.1"/>
    <property type="molecule type" value="Genomic_DNA"/>
</dbReference>
<dbReference type="InterPro" id="IPR051057">
    <property type="entry name" value="PI-PLC_domain"/>
</dbReference>
<protein>
    <recommendedName>
        <fullName evidence="3">1-phosphatidylinositol phosphodiesterase</fullName>
        <ecNumber evidence="2">4.6.1.13</ecNumber>
    </recommendedName>
    <alternativeName>
        <fullName evidence="4">Phosphatidylinositol diacylglycerol-lyase</fullName>
    </alternativeName>
    <alternativeName>
        <fullName evidence="5">Phosphatidylinositol-specific phospholipase C</fullName>
    </alternativeName>
</protein>
<dbReference type="CDD" id="cd08586">
    <property type="entry name" value="PI-PLCc_BcPLC_like"/>
    <property type="match status" value="1"/>
</dbReference>
<dbReference type="GO" id="GO:0006629">
    <property type="term" value="P:lipid metabolic process"/>
    <property type="evidence" value="ECO:0007669"/>
    <property type="project" value="InterPro"/>
</dbReference>
<comment type="caution">
    <text evidence="8">The sequence shown here is derived from an EMBL/GenBank/DDBJ whole genome shotgun (WGS) entry which is preliminary data.</text>
</comment>
<evidence type="ECO:0000256" key="4">
    <source>
        <dbReference type="ARBA" id="ARBA00030474"/>
    </source>
</evidence>
<dbReference type="InterPro" id="IPR017946">
    <property type="entry name" value="PLC-like_Pdiesterase_TIM-brl"/>
</dbReference>
<dbReference type="PROSITE" id="PS51257">
    <property type="entry name" value="PROKAR_LIPOPROTEIN"/>
    <property type="match status" value="1"/>
</dbReference>
<dbReference type="SMART" id="SM00148">
    <property type="entry name" value="PLCXc"/>
    <property type="match status" value="1"/>
</dbReference>
<evidence type="ECO:0000256" key="5">
    <source>
        <dbReference type="ARBA" id="ARBA00030782"/>
    </source>
</evidence>
<sequence>MKRQTFIAAALCLAVMCSLFGCTKKLRVQAAHYGAPLSFKRTTTYAGPDATEADGSVPLNSWMATIPDHYSLAQLSLPGTHNACARYEPIGGTARCQALTLNEQLNAGIRFLDIRCRHVNNAFAIHHGAIYQRIRFEEVLAACANFLDNNPSECIIMSIKEEYTPSHNTRSFEQSFDAYARRYAAKWYLGAAIPPIGSVRGRIVLLRRFAASQAIKGIDASRWEHNATFTIHNAQSRIRVQDQFVVPDNQAKWHNSTALLQEASSRETETLYINFTSGYRPALFHIPDIQTVANVMSGHITDYFSAHPQGRYGIIAMDFADPRKAALIIATNYRHHAPVLTYALNQVK</sequence>
<dbReference type="Gene3D" id="3.20.20.190">
    <property type="entry name" value="Phosphatidylinositol (PI) phosphodiesterase"/>
    <property type="match status" value="1"/>
</dbReference>
<keyword evidence="6" id="KW-0732">Signal</keyword>
<comment type="catalytic activity">
    <reaction evidence="1">
        <text>a 1,2-diacyl-sn-glycero-3-phospho-(1D-myo-inositol) = 1D-myo-inositol 1,2-cyclic phosphate + a 1,2-diacyl-sn-glycerol</text>
        <dbReference type="Rhea" id="RHEA:17093"/>
        <dbReference type="ChEBI" id="CHEBI:17815"/>
        <dbReference type="ChEBI" id="CHEBI:57880"/>
        <dbReference type="ChEBI" id="CHEBI:58484"/>
        <dbReference type="EC" id="4.6.1.13"/>
    </reaction>
</comment>
<evidence type="ECO:0000256" key="1">
    <source>
        <dbReference type="ARBA" id="ARBA00001316"/>
    </source>
</evidence>
<proteinExistence type="predicted"/>